<evidence type="ECO:0000313" key="1">
    <source>
        <dbReference type="EMBL" id="QHT31934.1"/>
    </source>
</evidence>
<dbReference type="EMBL" id="MN738927">
    <property type="protein sequence ID" value="QHT31934.1"/>
    <property type="molecule type" value="Genomic_DNA"/>
</dbReference>
<reference evidence="1" key="1">
    <citation type="journal article" date="2020" name="Nature">
        <title>Giant virus diversity and host interactions through global metagenomics.</title>
        <authorList>
            <person name="Schulz F."/>
            <person name="Roux S."/>
            <person name="Paez-Espino D."/>
            <person name="Jungbluth S."/>
            <person name="Walsh D.A."/>
            <person name="Denef V.J."/>
            <person name="McMahon K.D."/>
            <person name="Konstantinidis K.T."/>
            <person name="Eloe-Fadrosh E.A."/>
            <person name="Kyrpides N.C."/>
            <person name="Woyke T."/>
        </authorList>
    </citation>
    <scope>NUCLEOTIDE SEQUENCE</scope>
    <source>
        <strain evidence="1">GVMAG-M-3300009155-48</strain>
    </source>
</reference>
<accession>A0A6C0ERW3</accession>
<name>A0A6C0ERW3_9ZZZZ</name>
<protein>
    <submittedName>
        <fullName evidence="1">Uncharacterized protein</fullName>
    </submittedName>
</protein>
<proteinExistence type="predicted"/>
<organism evidence="1">
    <name type="scientific">viral metagenome</name>
    <dbReference type="NCBI Taxonomy" id="1070528"/>
    <lineage>
        <taxon>unclassified sequences</taxon>
        <taxon>metagenomes</taxon>
        <taxon>organismal metagenomes</taxon>
    </lineage>
</organism>
<sequence length="35" mass="3960">METWSDAGDYIIHPNLHPKKKKSCIGCFGPCCYSE</sequence>
<dbReference type="AlphaFoldDB" id="A0A6C0ERW3"/>